<keyword evidence="9 10" id="KW-0472">Membrane</keyword>
<keyword evidence="8 10" id="KW-1133">Transmembrane helix</keyword>
<dbReference type="EC" id="2.3.2.27" evidence="4"/>
<dbReference type="AlphaFoldDB" id="A0AAN9SV83"/>
<evidence type="ECO:0000259" key="13">
    <source>
        <dbReference type="Pfam" id="PF25333"/>
    </source>
</evidence>
<evidence type="ECO:0000256" key="10">
    <source>
        <dbReference type="SAM" id="Phobius"/>
    </source>
</evidence>
<dbReference type="Pfam" id="PF11145">
    <property type="entry name" value="DUF2921"/>
    <property type="match status" value="1"/>
</dbReference>
<dbReference type="GO" id="GO:0012505">
    <property type="term" value="C:endomembrane system"/>
    <property type="evidence" value="ECO:0007669"/>
    <property type="project" value="UniProtKB-SubCell"/>
</dbReference>
<feature type="transmembrane region" description="Helical" evidence="10">
    <location>
        <begin position="728"/>
        <end position="750"/>
    </location>
</feature>
<evidence type="ECO:0000256" key="2">
    <source>
        <dbReference type="ARBA" id="ARBA00004127"/>
    </source>
</evidence>
<evidence type="ECO:0000256" key="8">
    <source>
        <dbReference type="ARBA" id="ARBA00022989"/>
    </source>
</evidence>
<dbReference type="GO" id="GO:0061630">
    <property type="term" value="F:ubiquitin protein ligase activity"/>
    <property type="evidence" value="ECO:0007669"/>
    <property type="project" value="UniProtKB-EC"/>
</dbReference>
<evidence type="ECO:0000256" key="5">
    <source>
        <dbReference type="ARBA" id="ARBA00022679"/>
    </source>
</evidence>
<feature type="domain" description="DUF2921" evidence="13">
    <location>
        <begin position="244"/>
        <end position="383"/>
    </location>
</feature>
<feature type="domain" description="DUF2921" evidence="13">
    <location>
        <begin position="28"/>
        <end position="193"/>
    </location>
</feature>
<comment type="pathway">
    <text evidence="3">Protein modification; protein ubiquitination.</text>
</comment>
<keyword evidence="6 10" id="KW-0812">Transmembrane</keyword>
<evidence type="ECO:0000256" key="11">
    <source>
        <dbReference type="SAM" id="SignalP"/>
    </source>
</evidence>
<feature type="domain" description="SWEET-like" evidence="12">
    <location>
        <begin position="604"/>
        <end position="754"/>
    </location>
</feature>
<evidence type="ECO:0000256" key="4">
    <source>
        <dbReference type="ARBA" id="ARBA00012483"/>
    </source>
</evidence>
<feature type="domain" description="DUF2921" evidence="13">
    <location>
        <begin position="409"/>
        <end position="591"/>
    </location>
</feature>
<comment type="caution">
    <text evidence="14">The sequence shown here is derived from an EMBL/GenBank/DDBJ whole genome shotgun (WGS) entry which is preliminary data.</text>
</comment>
<sequence>MDSLALSLFLFTIIYHNTFSSYASHLSYTDYCASVVPNSTPNFSKFKVFPPSQLHHGYYIGGIYRRDGQKHFSLEIKNAHETDVAGILYVGAWFTIRTGTWYHRVHHHHENMWNNNHFPRFLTFSLDGFWSESSGMLCMVGTETDDTPQLELLEVVLKLYNVVSSRRNISTLITGSLESTSSEHEVSYFEPISLFIFPTIDYEFTLDAKETKKEYAGEGEVIPGFPINPVRFCSNISSMIDDIYDLQYQSECNAAKNCSPIGGDANKLPSYMSVNSLVCSDVKQRVKILMEFGNYNSGSRLSFHPNSTLVGEGWWDEEKNQLSVAVCHILGMEESIISVHVGDCSTRVSMRFPMIWSINDASSIMGHIWSIKSSGDSSYFKRIVLKSHQDKREIISGIKYEYRFLEKVRKYCPRQRSLKNKGIGYPDVYSSDMKFDMGVEYREQIIAWGFSIPFAVNDQLLNLDQNSAPNSSHTQQFISSNSSLYNVSYQIGLGLTLDAKLGEKKSLFSATQIDVDFSAEGIYNAEAGTLCMVGCRNLGSQNQIPTTDFLDCEILVLFQFQQSKSKNSGAYIRGSIKSMRNNSDPLYFNPLKLNTIVYYITKGDQILRKVYMERIMSLVWTTLLCVFVAFQLYHVKRNPDTVPLIFFVMLSITTFGKLISLVLNFHSFFSQNDYAKKKHLFGEWLALTEVSVMIISMITLLLLLQLLKLTWSARKTGIIHKGLLIAKIKKVLCVIFPLHVAGLLCALLVFRNSTTDV</sequence>
<dbReference type="PANTHER" id="PTHR33389:SF18">
    <property type="entry name" value="OS01G0677900 PROTEIN"/>
    <property type="match status" value="1"/>
</dbReference>
<evidence type="ECO:0000256" key="7">
    <source>
        <dbReference type="ARBA" id="ARBA00022786"/>
    </source>
</evidence>
<keyword evidence="11" id="KW-0732">Signal</keyword>
<feature type="transmembrane region" description="Helical" evidence="10">
    <location>
        <begin position="645"/>
        <end position="665"/>
    </location>
</feature>
<gene>
    <name evidence="14" type="ORF">VNO78_06444</name>
</gene>
<evidence type="ECO:0000313" key="14">
    <source>
        <dbReference type="EMBL" id="KAK7405245.1"/>
    </source>
</evidence>
<evidence type="ECO:0000256" key="6">
    <source>
        <dbReference type="ARBA" id="ARBA00022692"/>
    </source>
</evidence>
<name>A0AAN9SV83_PSOTE</name>
<proteinExistence type="predicted"/>
<accession>A0AAN9SV83</accession>
<organism evidence="14 15">
    <name type="scientific">Psophocarpus tetragonolobus</name>
    <name type="common">Winged bean</name>
    <name type="synonym">Dolichos tetragonolobus</name>
    <dbReference type="NCBI Taxonomy" id="3891"/>
    <lineage>
        <taxon>Eukaryota</taxon>
        <taxon>Viridiplantae</taxon>
        <taxon>Streptophyta</taxon>
        <taxon>Embryophyta</taxon>
        <taxon>Tracheophyta</taxon>
        <taxon>Spermatophyta</taxon>
        <taxon>Magnoliopsida</taxon>
        <taxon>eudicotyledons</taxon>
        <taxon>Gunneridae</taxon>
        <taxon>Pentapetalae</taxon>
        <taxon>rosids</taxon>
        <taxon>fabids</taxon>
        <taxon>Fabales</taxon>
        <taxon>Fabaceae</taxon>
        <taxon>Papilionoideae</taxon>
        <taxon>50 kb inversion clade</taxon>
        <taxon>NPAAA clade</taxon>
        <taxon>indigoferoid/millettioid clade</taxon>
        <taxon>Phaseoleae</taxon>
        <taxon>Psophocarpus</taxon>
    </lineage>
</organism>
<evidence type="ECO:0000256" key="3">
    <source>
        <dbReference type="ARBA" id="ARBA00004906"/>
    </source>
</evidence>
<keyword evidence="5" id="KW-0808">Transferase</keyword>
<comment type="subcellular location">
    <subcellularLocation>
        <location evidence="2">Endomembrane system</location>
        <topology evidence="2">Multi-pass membrane protein</topology>
    </subcellularLocation>
</comment>
<dbReference type="EMBL" id="JAYMYS010000002">
    <property type="protein sequence ID" value="KAK7405245.1"/>
    <property type="molecule type" value="Genomic_DNA"/>
</dbReference>
<dbReference type="Proteomes" id="UP001386955">
    <property type="component" value="Unassembled WGS sequence"/>
</dbReference>
<reference evidence="14 15" key="1">
    <citation type="submission" date="2024-01" db="EMBL/GenBank/DDBJ databases">
        <title>The genomes of 5 underutilized Papilionoideae crops provide insights into root nodulation and disease resistanc.</title>
        <authorList>
            <person name="Jiang F."/>
        </authorList>
    </citation>
    <scope>NUCLEOTIDE SEQUENCE [LARGE SCALE GENOMIC DNA]</scope>
    <source>
        <strain evidence="14">DUOXIRENSHENG_FW03</strain>
        <tissue evidence="14">Leaves</tissue>
    </source>
</reference>
<evidence type="ECO:0000256" key="9">
    <source>
        <dbReference type="ARBA" id="ARBA00023136"/>
    </source>
</evidence>
<dbReference type="InterPro" id="IPR021319">
    <property type="entry name" value="DUF2921"/>
</dbReference>
<dbReference type="PANTHER" id="PTHR33389">
    <property type="entry name" value="FAMILY PROTEIN, PUTATIVE (DUF2921)-RELATED"/>
    <property type="match status" value="1"/>
</dbReference>
<comment type="catalytic activity">
    <reaction evidence="1">
        <text>S-ubiquitinyl-[E2 ubiquitin-conjugating enzyme]-L-cysteine + [acceptor protein]-L-lysine = [E2 ubiquitin-conjugating enzyme]-L-cysteine + N(6)-ubiquitinyl-[acceptor protein]-L-lysine.</text>
        <dbReference type="EC" id="2.3.2.27"/>
    </reaction>
</comment>
<feature type="chain" id="PRO_5043051596" description="RING-type E3 ubiquitin transferase" evidence="11">
    <location>
        <begin position="21"/>
        <end position="757"/>
    </location>
</feature>
<evidence type="ECO:0000256" key="1">
    <source>
        <dbReference type="ARBA" id="ARBA00000900"/>
    </source>
</evidence>
<dbReference type="InterPro" id="IPR057425">
    <property type="entry name" value="DUF2921_N"/>
</dbReference>
<keyword evidence="7" id="KW-0833">Ubl conjugation pathway</keyword>
<protein>
    <recommendedName>
        <fullName evidence="4">RING-type E3 ubiquitin transferase</fullName>
        <ecNumber evidence="4">2.3.2.27</ecNumber>
    </recommendedName>
</protein>
<evidence type="ECO:0000313" key="15">
    <source>
        <dbReference type="Proteomes" id="UP001386955"/>
    </source>
</evidence>
<dbReference type="Pfam" id="PF25333">
    <property type="entry name" value="DUF2921_N"/>
    <property type="match status" value="3"/>
</dbReference>
<evidence type="ECO:0000259" key="12">
    <source>
        <dbReference type="Pfam" id="PF11145"/>
    </source>
</evidence>
<feature type="transmembrane region" description="Helical" evidence="10">
    <location>
        <begin position="685"/>
        <end position="707"/>
    </location>
</feature>
<keyword evidence="15" id="KW-1185">Reference proteome</keyword>
<feature type="signal peptide" evidence="11">
    <location>
        <begin position="1"/>
        <end position="20"/>
    </location>
</feature>
<feature type="transmembrane region" description="Helical" evidence="10">
    <location>
        <begin position="615"/>
        <end position="633"/>
    </location>
</feature>